<dbReference type="Proteomes" id="UP000285794">
    <property type="component" value="Unassembled WGS sequence"/>
</dbReference>
<dbReference type="AlphaFoldDB" id="A0A425Y7W5"/>
<dbReference type="PROSITE" id="PS50930">
    <property type="entry name" value="HTH_LYTTR"/>
    <property type="match status" value="1"/>
</dbReference>
<dbReference type="InterPro" id="IPR011006">
    <property type="entry name" value="CheY-like_superfamily"/>
</dbReference>
<dbReference type="SMART" id="SM00850">
    <property type="entry name" value="LytTR"/>
    <property type="match status" value="1"/>
</dbReference>
<dbReference type="PROSITE" id="PS50110">
    <property type="entry name" value="RESPONSE_REGULATORY"/>
    <property type="match status" value="1"/>
</dbReference>
<gene>
    <name evidence="4" type="ORF">DWB61_00925</name>
</gene>
<dbReference type="Gene3D" id="3.40.50.2300">
    <property type="match status" value="1"/>
</dbReference>
<dbReference type="InterPro" id="IPR001789">
    <property type="entry name" value="Sig_transdc_resp-reg_receiver"/>
</dbReference>
<dbReference type="PANTHER" id="PTHR37299">
    <property type="entry name" value="TRANSCRIPTIONAL REGULATOR-RELATED"/>
    <property type="match status" value="1"/>
</dbReference>
<dbReference type="SMART" id="SM00448">
    <property type="entry name" value="REC"/>
    <property type="match status" value="1"/>
</dbReference>
<comment type="caution">
    <text evidence="4">The sequence shown here is derived from an EMBL/GenBank/DDBJ whole genome shotgun (WGS) entry which is preliminary data.</text>
</comment>
<dbReference type="PANTHER" id="PTHR37299:SF1">
    <property type="entry name" value="STAGE 0 SPORULATION PROTEIN A HOMOLOG"/>
    <property type="match status" value="1"/>
</dbReference>
<sequence>MNRFLVVDDEDKARAVLHKLLQLVEPYCQVTEANSAEQGITRYLEFQPDLIFLDIEMPHKNGFELVQELILSGESPRVVFITAFNQYAIQAIKASALDYLLKPINENDLKQCINRAKLIDNNKKDKNKLDDLINRLNMNNRLKVNTRTGFEIIKQDNILYCEADGNYTNICLTNRTKLTTATTLGIIEDQLISDLFFRVSRSILINLDYLKSVNRKDKVCHLQIGGECITLPLSCSRVQKLAEIF</sequence>
<evidence type="ECO:0000259" key="2">
    <source>
        <dbReference type="PROSITE" id="PS50110"/>
    </source>
</evidence>
<protein>
    <submittedName>
        <fullName evidence="4">DNA-binding response regulator</fullName>
    </submittedName>
</protein>
<dbReference type="RefSeq" id="WP_125028986.1">
    <property type="nucleotide sequence ID" value="NZ_JAPXVP010000001.1"/>
</dbReference>
<reference evidence="4 5" key="1">
    <citation type="submission" date="2018-07" db="EMBL/GenBank/DDBJ databases">
        <title>Draft genome sequence of Ancylomarina sp. M1P.</title>
        <authorList>
            <person name="Yadav S."/>
            <person name="Villanueva L."/>
            <person name="Damste J.S.S."/>
        </authorList>
    </citation>
    <scope>NUCLEOTIDE SEQUENCE [LARGE SCALE GENOMIC DNA]</scope>
    <source>
        <strain evidence="4 5">M1P</strain>
    </source>
</reference>
<organism evidence="4 5">
    <name type="scientific">Ancylomarina euxinus</name>
    <dbReference type="NCBI Taxonomy" id="2283627"/>
    <lineage>
        <taxon>Bacteria</taxon>
        <taxon>Pseudomonadati</taxon>
        <taxon>Bacteroidota</taxon>
        <taxon>Bacteroidia</taxon>
        <taxon>Marinilabiliales</taxon>
        <taxon>Marinifilaceae</taxon>
        <taxon>Ancylomarina</taxon>
    </lineage>
</organism>
<dbReference type="GO" id="GO:0003677">
    <property type="term" value="F:DNA binding"/>
    <property type="evidence" value="ECO:0007669"/>
    <property type="project" value="UniProtKB-KW"/>
</dbReference>
<feature type="domain" description="Response regulatory" evidence="2">
    <location>
        <begin position="3"/>
        <end position="117"/>
    </location>
</feature>
<keyword evidence="1" id="KW-0597">Phosphoprotein</keyword>
<evidence type="ECO:0000259" key="3">
    <source>
        <dbReference type="PROSITE" id="PS50930"/>
    </source>
</evidence>
<evidence type="ECO:0000313" key="4">
    <source>
        <dbReference type="EMBL" id="RRG24611.1"/>
    </source>
</evidence>
<dbReference type="GO" id="GO:0000156">
    <property type="term" value="F:phosphorelay response regulator activity"/>
    <property type="evidence" value="ECO:0007669"/>
    <property type="project" value="InterPro"/>
</dbReference>
<feature type="domain" description="HTH LytTR-type" evidence="3">
    <location>
        <begin position="142"/>
        <end position="245"/>
    </location>
</feature>
<proteinExistence type="predicted"/>
<dbReference type="Pfam" id="PF04397">
    <property type="entry name" value="LytTR"/>
    <property type="match status" value="1"/>
</dbReference>
<dbReference type="InterPro" id="IPR007492">
    <property type="entry name" value="LytTR_DNA-bd_dom"/>
</dbReference>
<dbReference type="InterPro" id="IPR046947">
    <property type="entry name" value="LytR-like"/>
</dbReference>
<dbReference type="OrthoDB" id="1116664at2"/>
<accession>A0A425Y7W5</accession>
<evidence type="ECO:0000256" key="1">
    <source>
        <dbReference type="PROSITE-ProRule" id="PRU00169"/>
    </source>
</evidence>
<evidence type="ECO:0000313" key="5">
    <source>
        <dbReference type="Proteomes" id="UP000285794"/>
    </source>
</evidence>
<keyword evidence="5" id="KW-1185">Reference proteome</keyword>
<keyword evidence="4" id="KW-0238">DNA-binding</keyword>
<dbReference type="EMBL" id="QQWG01000001">
    <property type="protein sequence ID" value="RRG24611.1"/>
    <property type="molecule type" value="Genomic_DNA"/>
</dbReference>
<feature type="modified residue" description="4-aspartylphosphate" evidence="1">
    <location>
        <position position="54"/>
    </location>
</feature>
<dbReference type="Gene3D" id="2.40.50.1020">
    <property type="entry name" value="LytTr DNA-binding domain"/>
    <property type="match status" value="1"/>
</dbReference>
<name>A0A425Y7W5_9BACT</name>
<dbReference type="SUPFAM" id="SSF52172">
    <property type="entry name" value="CheY-like"/>
    <property type="match status" value="1"/>
</dbReference>
<dbReference type="Pfam" id="PF00072">
    <property type="entry name" value="Response_reg"/>
    <property type="match status" value="1"/>
</dbReference>